<dbReference type="GO" id="GO:0005739">
    <property type="term" value="C:mitochondrion"/>
    <property type="evidence" value="ECO:0007669"/>
    <property type="project" value="TreeGrafter"/>
</dbReference>
<dbReference type="GO" id="GO:0008270">
    <property type="term" value="F:zinc ion binding"/>
    <property type="evidence" value="ECO:0007669"/>
    <property type="project" value="InterPro"/>
</dbReference>
<sequence>MEAAKAWRFTTRGPPRDVLRIESIPCPSLPPAVKTPKEYQHQPWVLIKVSHAALNPGGSYFIAIFPAFSRAKTAIPEIEFSGEVLEIWMPSDSQSAGLHIQKGDLVAGMIPTALTAAGIGALATHLAIPAELVVKLPHGVPVRDAAGITVAGMTALRMARDAGMQPGHRVLVNGASGGVGTMAVQVARDIVGKKGVVVAVCSGRNAKMVRELGADEVIDYTILSNLADELSRRFATQQFDCVLDCVGIPDLYNASAAFLIPGKPYVATIVKPQAMSLPSFALAVGKMVCNMVWPTSRWLGGVGRKWKTVYMMDATRNEREELLKMVAEGKLRVVVDSVWRFEEVLGGYDILWSGRARGKVIVMMDGE</sequence>
<dbReference type="InterPro" id="IPR036291">
    <property type="entry name" value="NAD(P)-bd_dom_sf"/>
</dbReference>
<evidence type="ECO:0000259" key="2">
    <source>
        <dbReference type="SMART" id="SM00829"/>
    </source>
</evidence>
<evidence type="ECO:0000313" key="4">
    <source>
        <dbReference type="Proteomes" id="UP000053617"/>
    </source>
</evidence>
<dbReference type="InterPro" id="IPR011032">
    <property type="entry name" value="GroES-like_sf"/>
</dbReference>
<feature type="domain" description="Enoyl reductase (ER)" evidence="2">
    <location>
        <begin position="19"/>
        <end position="362"/>
    </location>
</feature>
<keyword evidence="1" id="KW-0560">Oxidoreductase</keyword>
<dbReference type="InterPro" id="IPR002364">
    <property type="entry name" value="Quin_OxRdtase/zeta-crystal_CS"/>
</dbReference>
<dbReference type="SUPFAM" id="SSF50129">
    <property type="entry name" value="GroES-like"/>
    <property type="match status" value="1"/>
</dbReference>
<protein>
    <recommendedName>
        <fullName evidence="2">Enoyl reductase (ER) domain-containing protein</fullName>
    </recommendedName>
</protein>
<evidence type="ECO:0000313" key="3">
    <source>
        <dbReference type="EMBL" id="KIX00385.1"/>
    </source>
</evidence>
<dbReference type="Gene3D" id="3.40.50.720">
    <property type="entry name" value="NAD(P)-binding Rossmann-like Domain"/>
    <property type="match status" value="1"/>
</dbReference>
<dbReference type="GeneID" id="25298595"/>
<dbReference type="Proteomes" id="UP000053617">
    <property type="component" value="Unassembled WGS sequence"/>
</dbReference>
<dbReference type="PROSITE" id="PS01162">
    <property type="entry name" value="QOR_ZETA_CRYSTAL"/>
    <property type="match status" value="1"/>
</dbReference>
<dbReference type="Pfam" id="PF13602">
    <property type="entry name" value="ADH_zinc_N_2"/>
    <property type="match status" value="1"/>
</dbReference>
<accession>A0A0D2IUI8</accession>
<dbReference type="PANTHER" id="PTHR11695">
    <property type="entry name" value="ALCOHOL DEHYDROGENASE RELATED"/>
    <property type="match status" value="1"/>
</dbReference>
<dbReference type="RefSeq" id="XP_013267521.1">
    <property type="nucleotide sequence ID" value="XM_013412067.1"/>
</dbReference>
<proteinExistence type="predicted"/>
<evidence type="ECO:0000256" key="1">
    <source>
        <dbReference type="ARBA" id="ARBA00023002"/>
    </source>
</evidence>
<dbReference type="Gene3D" id="3.90.180.10">
    <property type="entry name" value="Medium-chain alcohol dehydrogenases, catalytic domain"/>
    <property type="match status" value="1"/>
</dbReference>
<organism evidence="3 4">
    <name type="scientific">Rhinocladiella mackenziei CBS 650.93</name>
    <dbReference type="NCBI Taxonomy" id="1442369"/>
    <lineage>
        <taxon>Eukaryota</taxon>
        <taxon>Fungi</taxon>
        <taxon>Dikarya</taxon>
        <taxon>Ascomycota</taxon>
        <taxon>Pezizomycotina</taxon>
        <taxon>Eurotiomycetes</taxon>
        <taxon>Chaetothyriomycetidae</taxon>
        <taxon>Chaetothyriales</taxon>
        <taxon>Herpotrichiellaceae</taxon>
        <taxon>Rhinocladiella</taxon>
    </lineage>
</organism>
<dbReference type="STRING" id="1442369.A0A0D2IUI8"/>
<dbReference type="PANTHER" id="PTHR11695:SF294">
    <property type="entry name" value="RETICULON-4-INTERACTING PROTEIN 1, MITOCHONDRIAL"/>
    <property type="match status" value="1"/>
</dbReference>
<dbReference type="CDD" id="cd08267">
    <property type="entry name" value="MDR1"/>
    <property type="match status" value="1"/>
</dbReference>
<dbReference type="EMBL" id="KN847483">
    <property type="protein sequence ID" value="KIX00385.1"/>
    <property type="molecule type" value="Genomic_DNA"/>
</dbReference>
<dbReference type="SMART" id="SM00829">
    <property type="entry name" value="PKS_ER"/>
    <property type="match status" value="1"/>
</dbReference>
<keyword evidence="4" id="KW-1185">Reference proteome</keyword>
<dbReference type="AlphaFoldDB" id="A0A0D2IUI8"/>
<dbReference type="GO" id="GO:0016491">
    <property type="term" value="F:oxidoreductase activity"/>
    <property type="evidence" value="ECO:0007669"/>
    <property type="project" value="UniProtKB-KW"/>
</dbReference>
<gene>
    <name evidence="3" type="ORF">Z518_10524</name>
</gene>
<dbReference type="InterPro" id="IPR050700">
    <property type="entry name" value="YIM1/Zinc_Alcohol_DH_Fams"/>
</dbReference>
<dbReference type="OrthoDB" id="3509362at2759"/>
<reference evidence="3 4" key="1">
    <citation type="submission" date="2015-01" db="EMBL/GenBank/DDBJ databases">
        <title>The Genome Sequence of Rhinocladiella mackenzie CBS 650.93.</title>
        <authorList>
            <consortium name="The Broad Institute Genomics Platform"/>
            <person name="Cuomo C."/>
            <person name="de Hoog S."/>
            <person name="Gorbushina A."/>
            <person name="Stielow B."/>
            <person name="Teixiera M."/>
            <person name="Abouelleil A."/>
            <person name="Chapman S.B."/>
            <person name="Priest M."/>
            <person name="Young S.K."/>
            <person name="Wortman J."/>
            <person name="Nusbaum C."/>
            <person name="Birren B."/>
        </authorList>
    </citation>
    <scope>NUCLEOTIDE SEQUENCE [LARGE SCALE GENOMIC DNA]</scope>
    <source>
        <strain evidence="3 4">CBS 650.93</strain>
    </source>
</reference>
<dbReference type="VEuPathDB" id="FungiDB:Z518_10524"/>
<dbReference type="HOGENOM" id="CLU_026673_3_3_1"/>
<dbReference type="SUPFAM" id="SSF51735">
    <property type="entry name" value="NAD(P)-binding Rossmann-fold domains"/>
    <property type="match status" value="1"/>
</dbReference>
<dbReference type="InterPro" id="IPR020843">
    <property type="entry name" value="ER"/>
</dbReference>
<name>A0A0D2IUI8_9EURO</name>